<evidence type="ECO:0000313" key="3">
    <source>
        <dbReference type="Proteomes" id="UP001516400"/>
    </source>
</evidence>
<dbReference type="Proteomes" id="UP001516400">
    <property type="component" value="Unassembled WGS sequence"/>
</dbReference>
<feature type="region of interest" description="Disordered" evidence="1">
    <location>
        <begin position="72"/>
        <end position="128"/>
    </location>
</feature>
<protein>
    <submittedName>
        <fullName evidence="2">Uncharacterized protein</fullName>
    </submittedName>
</protein>
<sequence length="128" mass="14783">MNFFTFSLLEMKQEYSPNTAVTLLYSSSKPQTSQENYGIRVMGPSRYDFNRICIGETLNSVIYYGTLTKIAEDDSEQEERQADRRSQPVARQSQTTHGQRHKGIERPNGMKNFKQKHSQTYNNFTSGN</sequence>
<dbReference type="EMBL" id="JABFTP020000144">
    <property type="protein sequence ID" value="KAL3282908.1"/>
    <property type="molecule type" value="Genomic_DNA"/>
</dbReference>
<dbReference type="AlphaFoldDB" id="A0ABD2NWG8"/>
<accession>A0ABD2NWG8</accession>
<gene>
    <name evidence="2" type="ORF">HHI36_006066</name>
</gene>
<keyword evidence="3" id="KW-1185">Reference proteome</keyword>
<reference evidence="2 3" key="1">
    <citation type="journal article" date="2021" name="BMC Biol.">
        <title>Horizontally acquired antibacterial genes associated with adaptive radiation of ladybird beetles.</title>
        <authorList>
            <person name="Li H.S."/>
            <person name="Tang X.F."/>
            <person name="Huang Y.H."/>
            <person name="Xu Z.Y."/>
            <person name="Chen M.L."/>
            <person name="Du X.Y."/>
            <person name="Qiu B.Y."/>
            <person name="Chen P.T."/>
            <person name="Zhang W."/>
            <person name="Slipinski A."/>
            <person name="Escalona H.E."/>
            <person name="Waterhouse R.M."/>
            <person name="Zwick A."/>
            <person name="Pang H."/>
        </authorList>
    </citation>
    <scope>NUCLEOTIDE SEQUENCE [LARGE SCALE GENOMIC DNA]</scope>
    <source>
        <strain evidence="2">SYSU2018</strain>
    </source>
</reference>
<evidence type="ECO:0000313" key="2">
    <source>
        <dbReference type="EMBL" id="KAL3282908.1"/>
    </source>
</evidence>
<comment type="caution">
    <text evidence="2">The sequence shown here is derived from an EMBL/GenBank/DDBJ whole genome shotgun (WGS) entry which is preliminary data.</text>
</comment>
<name>A0ABD2NWG8_9CUCU</name>
<organism evidence="2 3">
    <name type="scientific">Cryptolaemus montrouzieri</name>
    <dbReference type="NCBI Taxonomy" id="559131"/>
    <lineage>
        <taxon>Eukaryota</taxon>
        <taxon>Metazoa</taxon>
        <taxon>Ecdysozoa</taxon>
        <taxon>Arthropoda</taxon>
        <taxon>Hexapoda</taxon>
        <taxon>Insecta</taxon>
        <taxon>Pterygota</taxon>
        <taxon>Neoptera</taxon>
        <taxon>Endopterygota</taxon>
        <taxon>Coleoptera</taxon>
        <taxon>Polyphaga</taxon>
        <taxon>Cucujiformia</taxon>
        <taxon>Coccinelloidea</taxon>
        <taxon>Coccinellidae</taxon>
        <taxon>Scymninae</taxon>
        <taxon>Scymnini</taxon>
        <taxon>Cryptolaemus</taxon>
    </lineage>
</organism>
<proteinExistence type="predicted"/>
<evidence type="ECO:0000256" key="1">
    <source>
        <dbReference type="SAM" id="MobiDB-lite"/>
    </source>
</evidence>
<feature type="compositionally biased region" description="Polar residues" evidence="1">
    <location>
        <begin position="118"/>
        <end position="128"/>
    </location>
</feature>